<reference evidence="2" key="1">
    <citation type="journal article" date="2020" name="Nat. Commun.">
        <title>Large-scale genome sequencing of mycorrhizal fungi provides insights into the early evolution of symbiotic traits.</title>
        <authorList>
            <person name="Miyauchi S."/>
            <person name="Kiss E."/>
            <person name="Kuo A."/>
            <person name="Drula E."/>
            <person name="Kohler A."/>
            <person name="Sanchez-Garcia M."/>
            <person name="Morin E."/>
            <person name="Andreopoulos B."/>
            <person name="Barry K.W."/>
            <person name="Bonito G."/>
            <person name="Buee M."/>
            <person name="Carver A."/>
            <person name="Chen C."/>
            <person name="Cichocki N."/>
            <person name="Clum A."/>
            <person name="Culley D."/>
            <person name="Crous P.W."/>
            <person name="Fauchery L."/>
            <person name="Girlanda M."/>
            <person name="Hayes R.D."/>
            <person name="Keri Z."/>
            <person name="LaButti K."/>
            <person name="Lipzen A."/>
            <person name="Lombard V."/>
            <person name="Magnuson J."/>
            <person name="Maillard F."/>
            <person name="Murat C."/>
            <person name="Nolan M."/>
            <person name="Ohm R.A."/>
            <person name="Pangilinan J."/>
            <person name="Pereira M.F."/>
            <person name="Perotto S."/>
            <person name="Peter M."/>
            <person name="Pfister S."/>
            <person name="Riley R."/>
            <person name="Sitrit Y."/>
            <person name="Stielow J.B."/>
            <person name="Szollosi G."/>
            <person name="Zifcakova L."/>
            <person name="Stursova M."/>
            <person name="Spatafora J.W."/>
            <person name="Tedersoo L."/>
            <person name="Vaario L.M."/>
            <person name="Yamada A."/>
            <person name="Yan M."/>
            <person name="Wang P."/>
            <person name="Xu J."/>
            <person name="Bruns T."/>
            <person name="Baldrian P."/>
            <person name="Vilgalys R."/>
            <person name="Dunand C."/>
            <person name="Henrissat B."/>
            <person name="Grigoriev I.V."/>
            <person name="Hibbett D."/>
            <person name="Nagy L.G."/>
            <person name="Martin F.M."/>
        </authorList>
    </citation>
    <scope>NUCLEOTIDE SEQUENCE</scope>
    <source>
        <strain evidence="2">UH-Tt-Lm1</strain>
    </source>
</reference>
<dbReference type="OrthoDB" id="3302654at2759"/>
<sequence length="478" mass="52589">MCPAQPLFPNSGPSLPIGPKQWAQSTHWSETMGPANPLPETMDHAKRLALKRTKAHASFNNIQPTIRNKPSGLVNHWPHVLGNTNPLLGHQSPTSTLFSTPTHTPTPTLSSHTTYSTPSSSSHVVSPMSWQYESFPIASGAGLPNPMTPTLDTINPLVGQSSFPFQYNVQGHQAFDDMQSFQAAATPPPAIYSLQVKKLKDDTGKFQAPGQKDLPFNLSVGFRDTFIRHIIKLVLSGRSPWSNPLLPIYQQEFSVVYPGSPYRLQANDAVIHLTNRDLGVIRNQIGSEGLAAAIEYIPAQYNKRMLDSKAARSAYIETLLASGQYPFIWEYFRPGTIELPNGEERYYDESIPVLRAFATYFSSHGIRVRLPSEDLGHPAGVLALAAAAVERGYILHRSGDYVPSSKEFSSANCLPATEKYLKRVAGLTDDNWKAIFEALVRLQDARARDAQVEAGAVAEEEHEAWLLEDPPSPTPASL</sequence>
<name>A0A9P6L932_9AGAM</name>
<proteinExistence type="predicted"/>
<dbReference type="AlphaFoldDB" id="A0A9P6L932"/>
<organism evidence="2 3">
    <name type="scientific">Thelephora terrestris</name>
    <dbReference type="NCBI Taxonomy" id="56493"/>
    <lineage>
        <taxon>Eukaryota</taxon>
        <taxon>Fungi</taxon>
        <taxon>Dikarya</taxon>
        <taxon>Basidiomycota</taxon>
        <taxon>Agaricomycotina</taxon>
        <taxon>Agaricomycetes</taxon>
        <taxon>Thelephorales</taxon>
        <taxon>Thelephoraceae</taxon>
        <taxon>Thelephora</taxon>
    </lineage>
</organism>
<dbReference type="Proteomes" id="UP000736335">
    <property type="component" value="Unassembled WGS sequence"/>
</dbReference>
<accession>A0A9P6L932</accession>
<keyword evidence="3" id="KW-1185">Reference proteome</keyword>
<feature type="region of interest" description="Disordered" evidence="1">
    <location>
        <begin position="1"/>
        <end position="40"/>
    </location>
</feature>
<comment type="caution">
    <text evidence="2">The sequence shown here is derived from an EMBL/GenBank/DDBJ whole genome shotgun (WGS) entry which is preliminary data.</text>
</comment>
<evidence type="ECO:0000313" key="2">
    <source>
        <dbReference type="EMBL" id="KAF9787409.1"/>
    </source>
</evidence>
<gene>
    <name evidence="2" type="ORF">BJ322DRAFT_1019831</name>
</gene>
<feature type="region of interest" description="Disordered" evidence="1">
    <location>
        <begin position="93"/>
        <end position="116"/>
    </location>
</feature>
<evidence type="ECO:0000313" key="3">
    <source>
        <dbReference type="Proteomes" id="UP000736335"/>
    </source>
</evidence>
<dbReference type="EMBL" id="WIUZ02000005">
    <property type="protein sequence ID" value="KAF9787409.1"/>
    <property type="molecule type" value="Genomic_DNA"/>
</dbReference>
<evidence type="ECO:0000256" key="1">
    <source>
        <dbReference type="SAM" id="MobiDB-lite"/>
    </source>
</evidence>
<reference evidence="2" key="2">
    <citation type="submission" date="2020-11" db="EMBL/GenBank/DDBJ databases">
        <authorList>
            <consortium name="DOE Joint Genome Institute"/>
            <person name="Kuo A."/>
            <person name="Miyauchi S."/>
            <person name="Kiss E."/>
            <person name="Drula E."/>
            <person name="Kohler A."/>
            <person name="Sanchez-Garcia M."/>
            <person name="Andreopoulos B."/>
            <person name="Barry K.W."/>
            <person name="Bonito G."/>
            <person name="Buee M."/>
            <person name="Carver A."/>
            <person name="Chen C."/>
            <person name="Cichocki N."/>
            <person name="Clum A."/>
            <person name="Culley D."/>
            <person name="Crous P.W."/>
            <person name="Fauchery L."/>
            <person name="Girlanda M."/>
            <person name="Hayes R."/>
            <person name="Keri Z."/>
            <person name="Labutti K."/>
            <person name="Lipzen A."/>
            <person name="Lombard V."/>
            <person name="Magnuson J."/>
            <person name="Maillard F."/>
            <person name="Morin E."/>
            <person name="Murat C."/>
            <person name="Nolan M."/>
            <person name="Ohm R."/>
            <person name="Pangilinan J."/>
            <person name="Pereira M."/>
            <person name="Perotto S."/>
            <person name="Peter M."/>
            <person name="Riley R."/>
            <person name="Sitrit Y."/>
            <person name="Stielow B."/>
            <person name="Szollosi G."/>
            <person name="Zifcakova L."/>
            <person name="Stursova M."/>
            <person name="Spatafora J.W."/>
            <person name="Tedersoo L."/>
            <person name="Vaario L.-M."/>
            <person name="Yamada A."/>
            <person name="Yan M."/>
            <person name="Wang P."/>
            <person name="Xu J."/>
            <person name="Bruns T."/>
            <person name="Baldrian P."/>
            <person name="Vilgalys R."/>
            <person name="Henrissat B."/>
            <person name="Grigoriev I.V."/>
            <person name="Hibbett D."/>
            <person name="Nagy L.G."/>
            <person name="Martin F.M."/>
        </authorList>
    </citation>
    <scope>NUCLEOTIDE SEQUENCE</scope>
    <source>
        <strain evidence="2">UH-Tt-Lm1</strain>
    </source>
</reference>
<protein>
    <submittedName>
        <fullName evidence="2">Uncharacterized protein</fullName>
    </submittedName>
</protein>